<feature type="domain" description="HPt" evidence="2">
    <location>
        <begin position="20"/>
        <end position="117"/>
    </location>
</feature>
<evidence type="ECO:0000313" key="3">
    <source>
        <dbReference type="EMBL" id="PWJ28985.1"/>
    </source>
</evidence>
<sequence length="117" mass="13100">MTVKEAYEKLGGNYVDLTYRVGEDMLLRLISLLVRDESYTDICMALEGEDYESAFNAAHTLKGIALNMGLTILAEKASVLTESLRSRGYNSNIQPSFAELEEVYKETYTVLSEVLDS</sequence>
<reference evidence="3 4" key="1">
    <citation type="submission" date="2018-05" db="EMBL/GenBank/DDBJ databases">
        <title>The Hungate 1000. A catalogue of reference genomes from the rumen microbiome.</title>
        <authorList>
            <person name="Kelly W."/>
        </authorList>
    </citation>
    <scope>NUCLEOTIDE SEQUENCE [LARGE SCALE GENOMIC DNA]</scope>
    <source>
        <strain evidence="3 4">NLAE-zl-C242</strain>
    </source>
</reference>
<protein>
    <submittedName>
        <fullName evidence="3">Hpt domain-containing protein</fullName>
    </submittedName>
</protein>
<dbReference type="InterPro" id="IPR008207">
    <property type="entry name" value="Sig_transdc_His_kin_Hpt_dom"/>
</dbReference>
<organism evidence="3 4">
    <name type="scientific">Faecalicatena orotica</name>
    <dbReference type="NCBI Taxonomy" id="1544"/>
    <lineage>
        <taxon>Bacteria</taxon>
        <taxon>Bacillati</taxon>
        <taxon>Bacillota</taxon>
        <taxon>Clostridia</taxon>
        <taxon>Lachnospirales</taxon>
        <taxon>Lachnospiraceae</taxon>
        <taxon>Faecalicatena</taxon>
    </lineage>
</organism>
<comment type="caution">
    <text evidence="3">The sequence shown here is derived from an EMBL/GenBank/DDBJ whole genome shotgun (WGS) entry which is preliminary data.</text>
</comment>
<evidence type="ECO:0000313" key="4">
    <source>
        <dbReference type="Proteomes" id="UP000245845"/>
    </source>
</evidence>
<accession>A0A2Y9BIF9</accession>
<keyword evidence="4" id="KW-1185">Reference proteome</keyword>
<keyword evidence="1" id="KW-0597">Phosphoprotein</keyword>
<evidence type="ECO:0000259" key="2">
    <source>
        <dbReference type="PROSITE" id="PS50894"/>
    </source>
</evidence>
<proteinExistence type="predicted"/>
<dbReference type="SUPFAM" id="SSF47226">
    <property type="entry name" value="Histidine-containing phosphotransfer domain, HPT domain"/>
    <property type="match status" value="1"/>
</dbReference>
<gene>
    <name evidence="3" type="ORF">A8806_107133</name>
</gene>
<name>A0A2Y9BIF9_9FIRM</name>
<dbReference type="InterPro" id="IPR036641">
    <property type="entry name" value="HPT_dom_sf"/>
</dbReference>
<evidence type="ECO:0000256" key="1">
    <source>
        <dbReference type="PROSITE-ProRule" id="PRU00110"/>
    </source>
</evidence>
<dbReference type="Gene3D" id="1.20.120.160">
    <property type="entry name" value="HPT domain"/>
    <property type="match status" value="1"/>
</dbReference>
<dbReference type="RefSeq" id="WP_109731526.1">
    <property type="nucleotide sequence ID" value="NZ_BAAACK010000011.1"/>
</dbReference>
<dbReference type="Proteomes" id="UP000245845">
    <property type="component" value="Unassembled WGS sequence"/>
</dbReference>
<dbReference type="AlphaFoldDB" id="A0A2Y9BIF9"/>
<feature type="modified residue" description="Phosphohistidine" evidence="1">
    <location>
        <position position="59"/>
    </location>
</feature>
<dbReference type="EMBL" id="QGDL01000007">
    <property type="protein sequence ID" value="PWJ28985.1"/>
    <property type="molecule type" value="Genomic_DNA"/>
</dbReference>
<dbReference type="Pfam" id="PF01627">
    <property type="entry name" value="Hpt"/>
    <property type="match status" value="1"/>
</dbReference>
<dbReference type="OrthoDB" id="1669200at2"/>
<dbReference type="GO" id="GO:0000160">
    <property type="term" value="P:phosphorelay signal transduction system"/>
    <property type="evidence" value="ECO:0007669"/>
    <property type="project" value="InterPro"/>
</dbReference>
<dbReference type="PROSITE" id="PS50894">
    <property type="entry name" value="HPT"/>
    <property type="match status" value="1"/>
</dbReference>